<evidence type="ECO:0000256" key="7">
    <source>
        <dbReference type="ARBA" id="ARBA00022842"/>
    </source>
</evidence>
<feature type="domain" description="Mur ligase central" evidence="11">
    <location>
        <begin position="50"/>
        <end position="229"/>
    </location>
</feature>
<evidence type="ECO:0000259" key="11">
    <source>
        <dbReference type="Pfam" id="PF08245"/>
    </source>
</evidence>
<dbReference type="EC" id="6.3.2.17" evidence="2"/>
<protein>
    <recommendedName>
        <fullName evidence="2">tetrahydrofolate synthase</fullName>
        <ecNumber evidence="2">6.3.2.17</ecNumber>
    </recommendedName>
    <alternativeName>
        <fullName evidence="8">Tetrahydrofolylpolyglutamate synthase</fullName>
    </alternativeName>
</protein>
<feature type="domain" description="Mur ligase C-terminal" evidence="10">
    <location>
        <begin position="276"/>
        <end position="401"/>
    </location>
</feature>
<dbReference type="GO" id="GO:0008841">
    <property type="term" value="F:dihydrofolate synthase activity"/>
    <property type="evidence" value="ECO:0007669"/>
    <property type="project" value="TreeGrafter"/>
</dbReference>
<keyword evidence="7" id="KW-0460">Magnesium</keyword>
<dbReference type="PROSITE" id="PS01012">
    <property type="entry name" value="FOLYLPOLYGLU_SYNT_2"/>
    <property type="match status" value="1"/>
</dbReference>
<dbReference type="InterPro" id="IPR004101">
    <property type="entry name" value="Mur_ligase_C"/>
</dbReference>
<sequence length="418" mass="46355">MVVIKNFAHANELLAGFIPSSKNIRYTLERMLLLMKYLGNPQDKLKVIHVAGTSGKTSTSYYAAALLVESGFKVGLSVSPHIDSVAERAQINLRPFNEGLYRQELGAFLDLVSQSGLTPSYFEVLVAFSFWLFEKHKVNYAVIEVGLGGLLDGTNVIHRKDKICIITDIGYDHTEILGNTLKEIASQKAGIIYESNHVFMHAQDPEIMSVINEKSLQEKATLVIVSNNSMLNALDAYKKLPDFQQRNFSLAYAAIENIMKTSSDITAALNTYIPARMEAIEWSGKTIVLDGSHNEQKLAALVKAMKHTYKGKPLVIVASFGKNKAASLTDNLKILRKISSHIIITKFDVGQDEIRTAIDSKTIGSIAKEFGFMTEIQAEPSDAFRYALTQNEPIILVTGSFYLLNHIRPIIGLSEPIR</sequence>
<dbReference type="InterPro" id="IPR013221">
    <property type="entry name" value="Mur_ligase_cen"/>
</dbReference>
<dbReference type="Pfam" id="PF02875">
    <property type="entry name" value="Mur_ligase_C"/>
    <property type="match status" value="1"/>
</dbReference>
<keyword evidence="3" id="KW-0436">Ligase</keyword>
<dbReference type="InterPro" id="IPR018109">
    <property type="entry name" value="Folylpolyglutamate_synth_CS"/>
</dbReference>
<evidence type="ECO:0000256" key="9">
    <source>
        <dbReference type="ARBA" id="ARBA00047493"/>
    </source>
</evidence>
<dbReference type="SUPFAM" id="SSF53244">
    <property type="entry name" value="MurD-like peptide ligases, peptide-binding domain"/>
    <property type="match status" value="1"/>
</dbReference>
<dbReference type="InterPro" id="IPR036565">
    <property type="entry name" value="Mur-like_cat_sf"/>
</dbReference>
<dbReference type="Gene3D" id="3.40.1190.10">
    <property type="entry name" value="Mur-like, catalytic domain"/>
    <property type="match status" value="1"/>
</dbReference>
<dbReference type="NCBIfam" id="TIGR01499">
    <property type="entry name" value="folC"/>
    <property type="match status" value="1"/>
</dbReference>
<comment type="caution">
    <text evidence="12">The sequence shown here is derived from an EMBL/GenBank/DDBJ whole genome shotgun (WGS) entry which is preliminary data.</text>
</comment>
<evidence type="ECO:0000256" key="3">
    <source>
        <dbReference type="ARBA" id="ARBA00022598"/>
    </source>
</evidence>
<reference evidence="12" key="1">
    <citation type="submission" date="2019-01" db="EMBL/GenBank/DDBJ databases">
        <title>Genomic signatures and co-occurrence patterns of the ultra-small Saccharimodia (Patescibacteria phylum) suggest a symbiotic lifestyle.</title>
        <authorList>
            <person name="Lemos L."/>
            <person name="Medeiros J."/>
            <person name="Andreote F."/>
            <person name="Fernandes G."/>
            <person name="Varani A."/>
            <person name="Oliveira G."/>
            <person name="Pylro V."/>
        </authorList>
    </citation>
    <scope>NUCLEOTIDE SEQUENCE [LARGE SCALE GENOMIC DNA]</scope>
    <source>
        <strain evidence="12">AMD02</strain>
    </source>
</reference>
<dbReference type="GO" id="GO:0004326">
    <property type="term" value="F:tetrahydrofolylpolyglutamate synthase activity"/>
    <property type="evidence" value="ECO:0007669"/>
    <property type="project" value="UniProtKB-EC"/>
</dbReference>
<evidence type="ECO:0000256" key="5">
    <source>
        <dbReference type="ARBA" id="ARBA00022741"/>
    </source>
</evidence>
<keyword evidence="13" id="KW-1185">Reference proteome</keyword>
<evidence type="ECO:0000256" key="6">
    <source>
        <dbReference type="ARBA" id="ARBA00022840"/>
    </source>
</evidence>
<dbReference type="PANTHER" id="PTHR11136">
    <property type="entry name" value="FOLYLPOLYGLUTAMATE SYNTHASE-RELATED"/>
    <property type="match status" value="1"/>
</dbReference>
<dbReference type="GO" id="GO:0046872">
    <property type="term" value="F:metal ion binding"/>
    <property type="evidence" value="ECO:0007669"/>
    <property type="project" value="UniProtKB-KW"/>
</dbReference>
<gene>
    <name evidence="12" type="ORF">EOT05_01465</name>
</gene>
<evidence type="ECO:0000256" key="4">
    <source>
        <dbReference type="ARBA" id="ARBA00022723"/>
    </source>
</evidence>
<evidence type="ECO:0000256" key="2">
    <source>
        <dbReference type="ARBA" id="ARBA00013025"/>
    </source>
</evidence>
<dbReference type="GO" id="GO:0005829">
    <property type="term" value="C:cytosol"/>
    <property type="evidence" value="ECO:0007669"/>
    <property type="project" value="TreeGrafter"/>
</dbReference>
<evidence type="ECO:0000313" key="13">
    <source>
        <dbReference type="Proteomes" id="UP000289257"/>
    </source>
</evidence>
<dbReference type="InterPro" id="IPR036615">
    <property type="entry name" value="Mur_ligase_C_dom_sf"/>
</dbReference>
<dbReference type="Proteomes" id="UP000289257">
    <property type="component" value="Unassembled WGS sequence"/>
</dbReference>
<evidence type="ECO:0000256" key="8">
    <source>
        <dbReference type="ARBA" id="ARBA00030592"/>
    </source>
</evidence>
<keyword evidence="4" id="KW-0479">Metal-binding</keyword>
<organism evidence="12 13">
    <name type="scientific">Candidatus Microsaccharimonas sossegonensis</name>
    <dbReference type="NCBI Taxonomy" id="2506948"/>
    <lineage>
        <taxon>Bacteria</taxon>
        <taxon>Candidatus Saccharimonadota</taxon>
        <taxon>Candidatus Saccharimonadia</taxon>
        <taxon>Candidatus Saccharimonadales</taxon>
        <taxon>Candidatus Saccharimonadaceae</taxon>
        <taxon>Candidatus Microsaccharimonas</taxon>
    </lineage>
</organism>
<accession>A0A4Q0AHD3</accession>
<dbReference type="Gene3D" id="3.90.190.20">
    <property type="entry name" value="Mur ligase, C-terminal domain"/>
    <property type="match status" value="1"/>
</dbReference>
<proteinExistence type="inferred from homology"/>
<comment type="similarity">
    <text evidence="1">Belongs to the folylpolyglutamate synthase family.</text>
</comment>
<comment type="catalytic activity">
    <reaction evidence="9">
        <text>(6S)-5,6,7,8-tetrahydrofolyl-(gamma-L-Glu)(n) + L-glutamate + ATP = (6S)-5,6,7,8-tetrahydrofolyl-(gamma-L-Glu)(n+1) + ADP + phosphate + H(+)</text>
        <dbReference type="Rhea" id="RHEA:10580"/>
        <dbReference type="Rhea" id="RHEA-COMP:14738"/>
        <dbReference type="Rhea" id="RHEA-COMP:14740"/>
        <dbReference type="ChEBI" id="CHEBI:15378"/>
        <dbReference type="ChEBI" id="CHEBI:29985"/>
        <dbReference type="ChEBI" id="CHEBI:30616"/>
        <dbReference type="ChEBI" id="CHEBI:43474"/>
        <dbReference type="ChEBI" id="CHEBI:141005"/>
        <dbReference type="ChEBI" id="CHEBI:456216"/>
        <dbReference type="EC" id="6.3.2.17"/>
    </reaction>
</comment>
<dbReference type="SUPFAM" id="SSF53623">
    <property type="entry name" value="MurD-like peptide ligases, catalytic domain"/>
    <property type="match status" value="1"/>
</dbReference>
<name>A0A4Q0AHD3_9BACT</name>
<dbReference type="Pfam" id="PF08245">
    <property type="entry name" value="Mur_ligase_M"/>
    <property type="match status" value="1"/>
</dbReference>
<dbReference type="GO" id="GO:0005524">
    <property type="term" value="F:ATP binding"/>
    <property type="evidence" value="ECO:0007669"/>
    <property type="project" value="UniProtKB-KW"/>
</dbReference>
<keyword evidence="6" id="KW-0067">ATP-binding</keyword>
<keyword evidence="5" id="KW-0547">Nucleotide-binding</keyword>
<dbReference type="EMBL" id="SCKX01000001">
    <property type="protein sequence ID" value="RWZ78410.1"/>
    <property type="molecule type" value="Genomic_DNA"/>
</dbReference>
<dbReference type="InterPro" id="IPR001645">
    <property type="entry name" value="Folylpolyglutamate_synth"/>
</dbReference>
<evidence type="ECO:0000256" key="1">
    <source>
        <dbReference type="ARBA" id="ARBA00008276"/>
    </source>
</evidence>
<dbReference type="PANTHER" id="PTHR11136:SF0">
    <property type="entry name" value="DIHYDROFOLATE SYNTHETASE-RELATED"/>
    <property type="match status" value="1"/>
</dbReference>
<evidence type="ECO:0000259" key="10">
    <source>
        <dbReference type="Pfam" id="PF02875"/>
    </source>
</evidence>
<evidence type="ECO:0000313" key="12">
    <source>
        <dbReference type="EMBL" id="RWZ78410.1"/>
    </source>
</evidence>
<dbReference type="AlphaFoldDB" id="A0A4Q0AHD3"/>